<organism evidence="1 5">
    <name type="scientific">Streptomyces albidoflavus</name>
    <dbReference type="NCBI Taxonomy" id="1886"/>
    <lineage>
        <taxon>Bacteria</taxon>
        <taxon>Bacillati</taxon>
        <taxon>Actinomycetota</taxon>
        <taxon>Actinomycetes</taxon>
        <taxon>Kitasatosporales</taxon>
        <taxon>Streptomycetaceae</taxon>
        <taxon>Streptomyces</taxon>
        <taxon>Streptomyces albidoflavus group</taxon>
    </lineage>
</organism>
<dbReference type="Proteomes" id="UP000292095">
    <property type="component" value="Unassembled WGS sequence"/>
</dbReference>
<sequence length="174" mass="18157">MTSLPRGGAARQFSPATRRGFAVLGAVSAGLLVLSACDKPTAVATVTIGSDSVNSEATCWNGGSKIDEKKLQQCLQDKGEGDSGDGAEVKTVKVDTEADVHIGVDPKIADKGWTILMNGQPLTDASNKTFRTIPGSVFFNQQYGASGDSTVLSILENDGSSATGLWSFKLEKES</sequence>
<dbReference type="InterPro" id="IPR006311">
    <property type="entry name" value="TAT_signal"/>
</dbReference>
<evidence type="ECO:0000313" key="6">
    <source>
        <dbReference type="Proteomes" id="UP000318052"/>
    </source>
</evidence>
<dbReference type="EMBL" id="VOGX01000092">
    <property type="protein sequence ID" value="TWV16327.1"/>
    <property type="molecule type" value="Genomic_DNA"/>
</dbReference>
<proteinExistence type="predicted"/>
<evidence type="ECO:0000313" key="1">
    <source>
        <dbReference type="EMBL" id="RZE23614.1"/>
    </source>
</evidence>
<dbReference type="EMBL" id="PKLL01000014">
    <property type="protein sequence ID" value="RZE23614.1"/>
    <property type="molecule type" value="Genomic_DNA"/>
</dbReference>
<evidence type="ECO:0000313" key="5">
    <source>
        <dbReference type="Proteomes" id="UP000292693"/>
    </source>
</evidence>
<evidence type="ECO:0000313" key="2">
    <source>
        <dbReference type="EMBL" id="RZE40629.1"/>
    </source>
</evidence>
<comment type="caution">
    <text evidence="1">The sequence shown here is derived from an EMBL/GenBank/DDBJ whole genome shotgun (WGS) entry which is preliminary data.</text>
</comment>
<name>A0A126Y417_9ACTN</name>
<reference evidence="3" key="3">
    <citation type="submission" date="2019-07" db="EMBL/GenBank/DDBJ databases">
        <authorList>
            <person name="Pylro V."/>
            <person name="Dias A."/>
            <person name="Andreote F."/>
            <person name="Varani A."/>
            <person name="Andreote C."/>
            <person name="Bernardo E."/>
            <person name="Martins T."/>
        </authorList>
    </citation>
    <scope>NUCLEOTIDE SEQUENCE</scope>
    <source>
        <strain evidence="3">77</strain>
    </source>
</reference>
<gene>
    <name evidence="2" type="ORF">C0Q91_12540</name>
    <name evidence="1" type="ORF">C0Q92_12545</name>
    <name evidence="3" type="ORF">FRZ02_31560</name>
</gene>
<dbReference type="PROSITE" id="PS51318">
    <property type="entry name" value="TAT"/>
    <property type="match status" value="1"/>
</dbReference>
<dbReference type="Proteomes" id="UP000292693">
    <property type="component" value="Unassembled WGS sequence"/>
</dbReference>
<evidence type="ECO:0000313" key="3">
    <source>
        <dbReference type="EMBL" id="TWV16327.1"/>
    </source>
</evidence>
<keyword evidence="6" id="KW-1185">Reference proteome</keyword>
<dbReference type="RefSeq" id="WP_008415563.1">
    <property type="nucleotide sequence ID" value="NC_020990.1"/>
</dbReference>
<dbReference type="EMBL" id="PKLK01000014">
    <property type="protein sequence ID" value="RZE40629.1"/>
    <property type="molecule type" value="Genomic_DNA"/>
</dbReference>
<reference evidence="6" key="2">
    <citation type="journal article" date="2019" name="Microbiol. Resour. Announc.">
        <title>Draft Genomic Sequences of Streptomyces misionensis and Streptomyces albidoflavus, bacteria applied for phytopathogen biocontrol.</title>
        <authorList>
            <person name="Pylro V."/>
            <person name="Dias A."/>
            <person name="Andreote F."/>
            <person name="Varani A."/>
            <person name="Andreote C."/>
            <person name="Bernardo E."/>
            <person name="Martins T."/>
        </authorList>
    </citation>
    <scope>NUCLEOTIDE SEQUENCE [LARGE SCALE GENOMIC DNA]</scope>
    <source>
        <strain evidence="6">77</strain>
    </source>
</reference>
<dbReference type="AlphaFoldDB" id="A0A126Y417"/>
<protein>
    <submittedName>
        <fullName evidence="1">DUF2771 domain-containing protein</fullName>
    </submittedName>
</protein>
<evidence type="ECO:0000313" key="4">
    <source>
        <dbReference type="Proteomes" id="UP000292095"/>
    </source>
</evidence>
<accession>A0A126Y417</accession>
<reference evidence="4 5" key="1">
    <citation type="submission" date="2017-12" db="EMBL/GenBank/DDBJ databases">
        <title>Population genomics insights into the ecological differentiation and adaptive evolution in streptomycetes.</title>
        <authorList>
            <person name="Li Y."/>
            <person name="Huang Y."/>
        </authorList>
    </citation>
    <scope>NUCLEOTIDE SEQUENCE [LARGE SCALE GENOMIC DNA]</scope>
    <source>
        <strain evidence="2 4">FXJ.2339</strain>
        <strain evidence="1 5">NBRC 100770</strain>
    </source>
</reference>
<dbReference type="GeneID" id="300115180"/>
<dbReference type="Proteomes" id="UP000318052">
    <property type="component" value="Unassembled WGS sequence"/>
</dbReference>
<accession>A0A2M9SMY6</accession>